<evidence type="ECO:0000256" key="2">
    <source>
        <dbReference type="ARBA" id="ARBA00005582"/>
    </source>
</evidence>
<evidence type="ECO:0000313" key="6">
    <source>
        <dbReference type="EMBL" id="SEP54164.1"/>
    </source>
</evidence>
<evidence type="ECO:0000259" key="5">
    <source>
        <dbReference type="PROSITE" id="PS51462"/>
    </source>
</evidence>
<dbReference type="STRING" id="394193.SAMN04489732_13818"/>
<dbReference type="Pfam" id="PF00293">
    <property type="entry name" value="NUDIX"/>
    <property type="match status" value="1"/>
</dbReference>
<accession>A0A1H8YPN3</accession>
<dbReference type="PANTHER" id="PTHR43046">
    <property type="entry name" value="GDP-MANNOSE MANNOSYL HYDROLASE"/>
    <property type="match status" value="1"/>
</dbReference>
<dbReference type="PROSITE" id="PS00893">
    <property type="entry name" value="NUDIX_BOX"/>
    <property type="match status" value="1"/>
</dbReference>
<evidence type="ECO:0000256" key="4">
    <source>
        <dbReference type="RuleBase" id="RU003476"/>
    </source>
</evidence>
<dbReference type="PROSITE" id="PS51462">
    <property type="entry name" value="NUDIX"/>
    <property type="match status" value="1"/>
</dbReference>
<dbReference type="EMBL" id="FOEF01000038">
    <property type="protein sequence ID" value="SEP54164.1"/>
    <property type="molecule type" value="Genomic_DNA"/>
</dbReference>
<evidence type="ECO:0000256" key="3">
    <source>
        <dbReference type="ARBA" id="ARBA00022801"/>
    </source>
</evidence>
<dbReference type="PANTHER" id="PTHR43046:SF14">
    <property type="entry name" value="MUTT_NUDIX FAMILY PROTEIN"/>
    <property type="match status" value="1"/>
</dbReference>
<keyword evidence="7" id="KW-1185">Reference proteome</keyword>
<dbReference type="RefSeq" id="WP_091629280.1">
    <property type="nucleotide sequence ID" value="NZ_FOEF01000038.1"/>
</dbReference>
<dbReference type="AlphaFoldDB" id="A0A1H8YPN3"/>
<dbReference type="InterPro" id="IPR015797">
    <property type="entry name" value="NUDIX_hydrolase-like_dom_sf"/>
</dbReference>
<sequence>MTEPAEVRKAIAAAIIVHEGRVLLVRRKVKEGSLSWQFPAGEVEDGEASTAAAVRETREETGLEVKDISVLGERVHPNTGRTMVYVACQVVSGTAAVVDDDELAEVAWSDGNQITDYVPYPFYGPVQAHLDASLSR</sequence>
<reference evidence="6 7" key="1">
    <citation type="submission" date="2016-10" db="EMBL/GenBank/DDBJ databases">
        <authorList>
            <person name="de Groot N.N."/>
        </authorList>
    </citation>
    <scope>NUCLEOTIDE SEQUENCE [LARGE SCALE GENOMIC DNA]</scope>
    <source>
        <strain evidence="6 7">DSM 44993</strain>
    </source>
</reference>
<proteinExistence type="inferred from homology"/>
<comment type="similarity">
    <text evidence="2 4">Belongs to the Nudix hydrolase family.</text>
</comment>
<dbReference type="Proteomes" id="UP000198582">
    <property type="component" value="Unassembled WGS sequence"/>
</dbReference>
<dbReference type="InterPro" id="IPR020084">
    <property type="entry name" value="NUDIX_hydrolase_CS"/>
</dbReference>
<dbReference type="GO" id="GO:0016787">
    <property type="term" value="F:hydrolase activity"/>
    <property type="evidence" value="ECO:0007669"/>
    <property type="project" value="UniProtKB-KW"/>
</dbReference>
<dbReference type="SUPFAM" id="SSF55811">
    <property type="entry name" value="Nudix"/>
    <property type="match status" value="1"/>
</dbReference>
<dbReference type="CDD" id="cd02883">
    <property type="entry name" value="NUDIX_Hydrolase"/>
    <property type="match status" value="1"/>
</dbReference>
<dbReference type="InterPro" id="IPR000086">
    <property type="entry name" value="NUDIX_hydrolase_dom"/>
</dbReference>
<protein>
    <submittedName>
        <fullName evidence="6">8-oxo-dGTP diphosphatase</fullName>
    </submittedName>
</protein>
<dbReference type="InterPro" id="IPR020476">
    <property type="entry name" value="Nudix_hydrolase"/>
</dbReference>
<feature type="domain" description="Nudix hydrolase" evidence="5">
    <location>
        <begin position="6"/>
        <end position="130"/>
    </location>
</feature>
<comment type="cofactor">
    <cofactor evidence="1">
        <name>Mg(2+)</name>
        <dbReference type="ChEBI" id="CHEBI:18420"/>
    </cofactor>
</comment>
<dbReference type="OrthoDB" id="9761969at2"/>
<dbReference type="Gene3D" id="3.90.79.10">
    <property type="entry name" value="Nucleoside Triphosphate Pyrophosphohydrolase"/>
    <property type="match status" value="1"/>
</dbReference>
<gene>
    <name evidence="6" type="ORF">SAMN04489732_13818</name>
</gene>
<name>A0A1H8YPN3_9PSEU</name>
<keyword evidence="3 4" id="KW-0378">Hydrolase</keyword>
<dbReference type="PRINTS" id="PR00502">
    <property type="entry name" value="NUDIXFAMILY"/>
</dbReference>
<evidence type="ECO:0000313" key="7">
    <source>
        <dbReference type="Proteomes" id="UP000198582"/>
    </source>
</evidence>
<organism evidence="6 7">
    <name type="scientific">Amycolatopsis saalfeldensis</name>
    <dbReference type="NCBI Taxonomy" id="394193"/>
    <lineage>
        <taxon>Bacteria</taxon>
        <taxon>Bacillati</taxon>
        <taxon>Actinomycetota</taxon>
        <taxon>Actinomycetes</taxon>
        <taxon>Pseudonocardiales</taxon>
        <taxon>Pseudonocardiaceae</taxon>
        <taxon>Amycolatopsis</taxon>
    </lineage>
</organism>
<evidence type="ECO:0000256" key="1">
    <source>
        <dbReference type="ARBA" id="ARBA00001946"/>
    </source>
</evidence>